<keyword evidence="7" id="KW-0830">Ubiquinone</keyword>
<dbReference type="PANTHER" id="PTHR21382:SF1">
    <property type="entry name" value="NADH DEHYDROGENASE [UBIQUINONE] 1 ALPHA SUBCOMPLEX SUBUNIT 11"/>
    <property type="match status" value="1"/>
</dbReference>
<keyword evidence="2" id="KW-0812">Transmembrane</keyword>
<dbReference type="GO" id="GO:0005743">
    <property type="term" value="C:mitochondrial inner membrane"/>
    <property type="evidence" value="ECO:0007669"/>
    <property type="project" value="UniProtKB-SubCell"/>
</dbReference>
<dbReference type="OrthoDB" id="1913277at2759"/>
<evidence type="ECO:0000256" key="1">
    <source>
        <dbReference type="ARBA" id="ARBA00004448"/>
    </source>
</evidence>
<reference evidence="8" key="1">
    <citation type="journal article" date="2010" name="Genome Res.">
        <title>Population genomic sequencing of Coccidioides fungi reveals recent hybridization and transposon control.</title>
        <authorList>
            <person name="Neafsey D.E."/>
            <person name="Barker B.M."/>
            <person name="Sharpton T.J."/>
            <person name="Stajich J.E."/>
            <person name="Park D.J."/>
            <person name="Whiston E."/>
            <person name="Hung C.-Y."/>
            <person name="McMahan C."/>
            <person name="White J."/>
            <person name="Sykes S."/>
            <person name="Heiman D."/>
            <person name="Young S."/>
            <person name="Zeng Q."/>
            <person name="Abouelleil A."/>
            <person name="Aftuck L."/>
            <person name="Bessette D."/>
            <person name="Brown A."/>
            <person name="FitzGerald M."/>
            <person name="Lui A."/>
            <person name="Macdonald J.P."/>
            <person name="Priest M."/>
            <person name="Orbach M.J."/>
            <person name="Galgiani J.N."/>
            <person name="Kirkland T.N."/>
            <person name="Cole G.T."/>
            <person name="Birren B.W."/>
            <person name="Henn M.R."/>
            <person name="Taylor J.W."/>
            <person name="Rounsley S.D."/>
        </authorList>
    </citation>
    <scope>NUCLEOTIDE SEQUENCE [LARGE SCALE GENOMIC DNA]</scope>
    <source>
        <strain evidence="8">RMSCC 3703</strain>
    </source>
</reference>
<sequence>MSSSEEQHVYHPKVAISTAAKTTLITGSMATMGGAYEFVKTASANLREKEDFWNATLGGFFAGAAMGFRARTFPAVLGYGATVATVLGVFEYTGGRLEGYGTETNVDEYDRRESLRKNYRSPGEQTIAELGEGRGTYLLPLFGDPRVRPF</sequence>
<dbReference type="AlphaFoldDB" id="A0A0J8QUS7"/>
<comment type="subcellular location">
    <subcellularLocation>
        <location evidence="1">Mitochondrion inner membrane</location>
        <topology evidence="1">Multi-pass membrane protein</topology>
    </subcellularLocation>
</comment>
<keyword evidence="4" id="KW-1133">Transmembrane helix</keyword>
<dbReference type="Pfam" id="PF02466">
    <property type="entry name" value="Tim17"/>
    <property type="match status" value="1"/>
</dbReference>
<gene>
    <name evidence="7" type="ORF">CISG_00966</name>
</gene>
<dbReference type="STRING" id="454286.A0A0J8QUS7"/>
<keyword evidence="6" id="KW-0472">Membrane</keyword>
<dbReference type="EMBL" id="DS268120">
    <property type="protein sequence ID" value="KMU76231.1"/>
    <property type="molecule type" value="Genomic_DNA"/>
</dbReference>
<evidence type="ECO:0000256" key="6">
    <source>
        <dbReference type="ARBA" id="ARBA00023136"/>
    </source>
</evidence>
<protein>
    <submittedName>
        <fullName evidence="7">NADH:ubiquinone oxidoreductase subunit</fullName>
    </submittedName>
</protein>
<evidence type="ECO:0000256" key="2">
    <source>
        <dbReference type="ARBA" id="ARBA00022692"/>
    </source>
</evidence>
<keyword evidence="5" id="KW-0496">Mitochondrion</keyword>
<dbReference type="PANTHER" id="PTHR21382">
    <property type="entry name" value="NADH-UBIQUINONE OXIDOREDUCTASE SUBUNIT"/>
    <property type="match status" value="1"/>
</dbReference>
<evidence type="ECO:0000313" key="7">
    <source>
        <dbReference type="EMBL" id="KMU76231.1"/>
    </source>
</evidence>
<evidence type="ECO:0000313" key="8">
    <source>
        <dbReference type="Proteomes" id="UP000054559"/>
    </source>
</evidence>
<dbReference type="Proteomes" id="UP000054559">
    <property type="component" value="Unassembled WGS sequence"/>
</dbReference>
<keyword evidence="3" id="KW-0999">Mitochondrion inner membrane</keyword>
<accession>A0A0J8QUS7</accession>
<evidence type="ECO:0000256" key="3">
    <source>
        <dbReference type="ARBA" id="ARBA00022792"/>
    </source>
</evidence>
<dbReference type="GO" id="GO:0045271">
    <property type="term" value="C:respiratory chain complex I"/>
    <property type="evidence" value="ECO:0007669"/>
    <property type="project" value="InterPro"/>
</dbReference>
<evidence type="ECO:0000256" key="4">
    <source>
        <dbReference type="ARBA" id="ARBA00022989"/>
    </source>
</evidence>
<dbReference type="GO" id="GO:0006120">
    <property type="term" value="P:mitochondrial electron transport, NADH to ubiquinone"/>
    <property type="evidence" value="ECO:0007669"/>
    <property type="project" value="InterPro"/>
</dbReference>
<dbReference type="InterPro" id="IPR039205">
    <property type="entry name" value="NDUFA11"/>
</dbReference>
<organism evidence="7 8">
    <name type="scientific">Coccidioides immitis RMSCC 3703</name>
    <dbReference type="NCBI Taxonomy" id="454286"/>
    <lineage>
        <taxon>Eukaryota</taxon>
        <taxon>Fungi</taxon>
        <taxon>Dikarya</taxon>
        <taxon>Ascomycota</taxon>
        <taxon>Pezizomycotina</taxon>
        <taxon>Eurotiomycetes</taxon>
        <taxon>Eurotiomycetidae</taxon>
        <taxon>Onygenales</taxon>
        <taxon>Onygenaceae</taxon>
        <taxon>Coccidioides</taxon>
    </lineage>
</organism>
<name>A0A0J8QUS7_COCIT</name>
<proteinExistence type="predicted"/>
<evidence type="ECO:0000256" key="5">
    <source>
        <dbReference type="ARBA" id="ARBA00023128"/>
    </source>
</evidence>